<feature type="chain" id="PRO_5046381492" description="Leucine-rich repeat-containing N-terminal plant-type domain-containing protein" evidence="1">
    <location>
        <begin position="19"/>
        <end position="281"/>
    </location>
</feature>
<dbReference type="Gene3D" id="3.80.10.10">
    <property type="entry name" value="Ribonuclease Inhibitor"/>
    <property type="match status" value="1"/>
</dbReference>
<accession>A0ABR1G592</accession>
<evidence type="ECO:0000313" key="2">
    <source>
        <dbReference type="EMBL" id="KAK7248481.1"/>
    </source>
</evidence>
<evidence type="ECO:0008006" key="4">
    <source>
        <dbReference type="Google" id="ProtNLM"/>
    </source>
</evidence>
<dbReference type="InterPro" id="IPR032675">
    <property type="entry name" value="LRR_dom_sf"/>
</dbReference>
<dbReference type="SUPFAM" id="SSF52058">
    <property type="entry name" value="L domain-like"/>
    <property type="match status" value="1"/>
</dbReference>
<feature type="signal peptide" evidence="1">
    <location>
        <begin position="1"/>
        <end position="18"/>
    </location>
</feature>
<reference evidence="2 3" key="1">
    <citation type="submission" date="2024-03" db="EMBL/GenBank/DDBJ databases">
        <title>Aureococcus anophagefferens CCMP1851 and Kratosvirus quantuckense: Draft genome of a second virus-susceptible host strain in the model system.</title>
        <authorList>
            <person name="Chase E."/>
            <person name="Truchon A.R."/>
            <person name="Schepens W."/>
            <person name="Wilhelm S.W."/>
        </authorList>
    </citation>
    <scope>NUCLEOTIDE SEQUENCE [LARGE SCALE GENOMIC DNA]</scope>
    <source>
        <strain evidence="2 3">CCMP1851</strain>
    </source>
</reference>
<name>A0ABR1G592_AURAN</name>
<keyword evidence="1" id="KW-0732">Signal</keyword>
<evidence type="ECO:0000313" key="3">
    <source>
        <dbReference type="Proteomes" id="UP001363151"/>
    </source>
</evidence>
<dbReference type="InterPro" id="IPR053038">
    <property type="entry name" value="RLP_Defense"/>
</dbReference>
<keyword evidence="3" id="KW-1185">Reference proteome</keyword>
<protein>
    <recommendedName>
        <fullName evidence="4">Leucine-rich repeat-containing N-terminal plant-type domain-containing protein</fullName>
    </recommendedName>
</protein>
<dbReference type="Pfam" id="PF00560">
    <property type="entry name" value="LRR_1"/>
    <property type="match status" value="2"/>
</dbReference>
<organism evidence="2 3">
    <name type="scientific">Aureococcus anophagefferens</name>
    <name type="common">Harmful bloom alga</name>
    <dbReference type="NCBI Taxonomy" id="44056"/>
    <lineage>
        <taxon>Eukaryota</taxon>
        <taxon>Sar</taxon>
        <taxon>Stramenopiles</taxon>
        <taxon>Ochrophyta</taxon>
        <taxon>Pelagophyceae</taxon>
        <taxon>Pelagomonadales</taxon>
        <taxon>Pelagomonadaceae</taxon>
        <taxon>Aureococcus</taxon>
    </lineage>
</organism>
<dbReference type="PANTHER" id="PTHR48064:SF6">
    <property type="entry name" value="RECEPTOR-LIKE PROTEIN KINASE 2"/>
    <property type="match status" value="1"/>
</dbReference>
<comment type="caution">
    <text evidence="2">The sequence shown here is derived from an EMBL/GenBank/DDBJ whole genome shotgun (WGS) entry which is preliminary data.</text>
</comment>
<dbReference type="EMBL" id="JBBJCI010000096">
    <property type="protein sequence ID" value="KAK7248481.1"/>
    <property type="molecule type" value="Genomic_DNA"/>
</dbReference>
<dbReference type="PANTHER" id="PTHR48064">
    <property type="entry name" value="OS01G0750400 PROTEIN"/>
    <property type="match status" value="1"/>
</dbReference>
<proteinExistence type="predicted"/>
<dbReference type="InterPro" id="IPR001611">
    <property type="entry name" value="Leu-rich_rpt"/>
</dbReference>
<evidence type="ECO:0000256" key="1">
    <source>
        <dbReference type="SAM" id="SignalP"/>
    </source>
</evidence>
<dbReference type="Pfam" id="PF13855">
    <property type="entry name" value="LRR_8"/>
    <property type="match status" value="1"/>
</dbReference>
<dbReference type="Proteomes" id="UP001363151">
    <property type="component" value="Unassembled WGS sequence"/>
</dbReference>
<gene>
    <name evidence="2" type="ORF">SO694_00168012</name>
</gene>
<sequence length="281" mass="29879">MGGLRAALALALVAPALARTLDDFLREALSSCGYGTAGCNCTDVRAENRGLDGAIPGDLEACAPSLRILSVSGNKLTGPVPPWLLRGDHLWKAYLHANALSGPLPEAYGANLEWLSLYSNALTGPLPESLGELQHLRTFAVYENKLDGTVPASLVNLSRLEYLGLNANGFAGGLPGGPYGPMLRALWLQDNDFGGALPPAIGSCPLLEILDARNGGFDGPIPEAYGRDGALGTQPLIALPRLAGSSDAARSRRRMSLRRSRVDDQHRCKISRHHRECIIGR</sequence>